<dbReference type="Gene3D" id="3.40.50.720">
    <property type="entry name" value="NAD(P)-binding Rossmann-like Domain"/>
    <property type="match status" value="1"/>
</dbReference>
<dbReference type="Proteomes" id="UP000033452">
    <property type="component" value="Unassembled WGS sequence"/>
</dbReference>
<evidence type="ECO:0000313" key="3">
    <source>
        <dbReference type="EMBL" id="KJZ05487.1"/>
    </source>
</evidence>
<dbReference type="PRINTS" id="PR00080">
    <property type="entry name" value="SDRFAMILY"/>
</dbReference>
<organism evidence="3 4">
    <name type="scientific">Pseudoalteromonas rubra</name>
    <dbReference type="NCBI Taxonomy" id="43658"/>
    <lineage>
        <taxon>Bacteria</taxon>
        <taxon>Pseudomonadati</taxon>
        <taxon>Pseudomonadota</taxon>
        <taxon>Gammaproteobacteria</taxon>
        <taxon>Alteromonadales</taxon>
        <taxon>Pseudoalteromonadaceae</taxon>
        <taxon>Pseudoalteromonas</taxon>
    </lineage>
</organism>
<dbReference type="FunFam" id="3.40.50.720:FF:000084">
    <property type="entry name" value="Short-chain dehydrogenase reductase"/>
    <property type="match status" value="1"/>
</dbReference>
<dbReference type="GO" id="GO:0016491">
    <property type="term" value="F:oxidoreductase activity"/>
    <property type="evidence" value="ECO:0007669"/>
    <property type="project" value="UniProtKB-KW"/>
</dbReference>
<dbReference type="RefSeq" id="WP_046007218.1">
    <property type="nucleotide sequence ID" value="NZ_JXYA01000070.1"/>
</dbReference>
<dbReference type="InterPro" id="IPR002347">
    <property type="entry name" value="SDR_fam"/>
</dbReference>
<dbReference type="PANTHER" id="PTHR43639">
    <property type="entry name" value="OXIDOREDUCTASE, SHORT-CHAIN DEHYDROGENASE/REDUCTASE FAMILY (AFU_ORTHOLOGUE AFUA_5G02870)"/>
    <property type="match status" value="1"/>
</dbReference>
<name>A0A0F4QFM7_9GAMM</name>
<keyword evidence="4" id="KW-1185">Reference proteome</keyword>
<gene>
    <name evidence="3" type="ORF">TW77_22540</name>
</gene>
<reference evidence="3 4" key="1">
    <citation type="journal article" date="2015" name="BMC Genomics">
        <title>Genome mining reveals unlocked bioactive potential of marine Gram-negative bacteria.</title>
        <authorList>
            <person name="Machado H."/>
            <person name="Sonnenschein E.C."/>
            <person name="Melchiorsen J."/>
            <person name="Gram L."/>
        </authorList>
    </citation>
    <scope>NUCLEOTIDE SEQUENCE [LARGE SCALE GENOMIC DNA]</scope>
    <source>
        <strain evidence="3 4">S2471</strain>
    </source>
</reference>
<dbReference type="SUPFAM" id="SSF51735">
    <property type="entry name" value="NAD(P)-binding Rossmann-fold domains"/>
    <property type="match status" value="1"/>
</dbReference>
<dbReference type="PANTHER" id="PTHR43639:SF1">
    <property type="entry name" value="SHORT-CHAIN DEHYDROGENASE_REDUCTASE FAMILY PROTEIN"/>
    <property type="match status" value="1"/>
</dbReference>
<evidence type="ECO:0000256" key="1">
    <source>
        <dbReference type="ARBA" id="ARBA00006484"/>
    </source>
</evidence>
<comment type="caution">
    <text evidence="3">The sequence shown here is derived from an EMBL/GenBank/DDBJ whole genome shotgun (WGS) entry which is preliminary data.</text>
</comment>
<evidence type="ECO:0000256" key="2">
    <source>
        <dbReference type="ARBA" id="ARBA00023002"/>
    </source>
</evidence>
<dbReference type="PATRIC" id="fig|43658.5.peg.4758"/>
<dbReference type="AlphaFoldDB" id="A0A0F4QFM7"/>
<accession>A0A0F4QFM7</accession>
<comment type="similarity">
    <text evidence="1">Belongs to the short-chain dehydrogenases/reductases (SDR) family.</text>
</comment>
<keyword evidence="2" id="KW-0560">Oxidoreductase</keyword>
<dbReference type="OrthoDB" id="9806974at2"/>
<dbReference type="CDD" id="cd05233">
    <property type="entry name" value="SDR_c"/>
    <property type="match status" value="1"/>
</dbReference>
<dbReference type="EMBL" id="JXYA01000070">
    <property type="protein sequence ID" value="KJZ05487.1"/>
    <property type="molecule type" value="Genomic_DNA"/>
</dbReference>
<dbReference type="PRINTS" id="PR00081">
    <property type="entry name" value="GDHRDH"/>
</dbReference>
<protein>
    <submittedName>
        <fullName evidence="3">Sugar dehydrogenase</fullName>
    </submittedName>
</protein>
<proteinExistence type="inferred from homology"/>
<evidence type="ECO:0000313" key="4">
    <source>
        <dbReference type="Proteomes" id="UP000033452"/>
    </source>
</evidence>
<sequence>MTTSNIALIIGGSSGMGLATAKQLIAQGTSVIILGNNVEKLESAKSQLTAIASNDIIIETLQANLYEQQDVDRVIQTINADQRHIQYLVNSAGYFNPKPYLEHGFEDYDAYAVLNRATFFISQAVSQNMRNNGGGSIVHIGSMWAKQAIKATPSSAYSMAKAGLHALTQHMAMELADHNIRVNAVSPAVVKTPIYETFIDPAEVDDALAGFDSFHPIGRIGTPDDIANAIMFLLNERASWITGAIWDVDGGVMAGRN</sequence>
<dbReference type="Pfam" id="PF13561">
    <property type="entry name" value="adh_short_C2"/>
    <property type="match status" value="1"/>
</dbReference>
<dbReference type="InterPro" id="IPR036291">
    <property type="entry name" value="NAD(P)-bd_dom_sf"/>
</dbReference>